<dbReference type="KEGG" id="nmes:H9L09_16005"/>
<dbReference type="SUPFAM" id="SSF52980">
    <property type="entry name" value="Restriction endonuclease-like"/>
    <property type="match status" value="1"/>
</dbReference>
<organism evidence="1 2">
    <name type="scientific">Nocardioides mesophilus</name>
    <dbReference type="NCBI Taxonomy" id="433659"/>
    <lineage>
        <taxon>Bacteria</taxon>
        <taxon>Bacillati</taxon>
        <taxon>Actinomycetota</taxon>
        <taxon>Actinomycetes</taxon>
        <taxon>Propionibacteriales</taxon>
        <taxon>Nocardioidaceae</taxon>
        <taxon>Nocardioides</taxon>
    </lineage>
</organism>
<sequence length="298" mass="32752">MNVASHLVRLGGVASRADLIAETSRADVDLALAAGEIVRLSRGRYAAPVAHDALRAAGGLCGVVSHRSAALHWGWQVKQPPPHPDVTVPRSRRRRAHYGSDVCLHWADLAPGDIDGWVTSRRRTLVDCLRLLPFDEALTIADSALRNGSVTPAELRAIAAGMSGRGARRARRIADAASPLAANPFESVLRAIGLDVPGLDLRPQVVIADKQGRGRPDLVDVERRLVVEAESHSWHSRRGALRRDCRRYTKLVLLDWRVLRFAWEDVMFHPDYVRECLEAFVALVDGPTKVHEARKSAA</sequence>
<dbReference type="EMBL" id="CP060713">
    <property type="protein sequence ID" value="QNN52004.1"/>
    <property type="molecule type" value="Genomic_DNA"/>
</dbReference>
<dbReference type="RefSeq" id="WP_187577847.1">
    <property type="nucleotide sequence ID" value="NZ_CP060713.1"/>
</dbReference>
<reference evidence="1 2" key="1">
    <citation type="submission" date="2020-08" db="EMBL/GenBank/DDBJ databases">
        <title>Genome sequence of Nocardioides mesophilus KACC 16243T.</title>
        <authorList>
            <person name="Hyun D.-W."/>
            <person name="Bae J.-W."/>
        </authorList>
    </citation>
    <scope>NUCLEOTIDE SEQUENCE [LARGE SCALE GENOMIC DNA]</scope>
    <source>
        <strain evidence="1 2">KACC 16243</strain>
    </source>
</reference>
<keyword evidence="2" id="KW-1185">Reference proteome</keyword>
<dbReference type="InterPro" id="IPR011335">
    <property type="entry name" value="Restrct_endonuc-II-like"/>
</dbReference>
<dbReference type="AlphaFoldDB" id="A0A7G9R8S9"/>
<accession>A0A7G9R8S9</accession>
<proteinExistence type="predicted"/>
<protein>
    <recommendedName>
        <fullName evidence="3">DUF559 domain-containing protein</fullName>
    </recommendedName>
</protein>
<evidence type="ECO:0000313" key="1">
    <source>
        <dbReference type="EMBL" id="QNN52004.1"/>
    </source>
</evidence>
<dbReference type="Gene3D" id="3.40.960.10">
    <property type="entry name" value="VSR Endonuclease"/>
    <property type="match status" value="1"/>
</dbReference>
<evidence type="ECO:0008006" key="3">
    <source>
        <dbReference type="Google" id="ProtNLM"/>
    </source>
</evidence>
<dbReference type="Proteomes" id="UP000515947">
    <property type="component" value="Chromosome"/>
</dbReference>
<name>A0A7G9R8S9_9ACTN</name>
<gene>
    <name evidence="1" type="ORF">H9L09_16005</name>
</gene>
<evidence type="ECO:0000313" key="2">
    <source>
        <dbReference type="Proteomes" id="UP000515947"/>
    </source>
</evidence>